<evidence type="ECO:0000256" key="4">
    <source>
        <dbReference type="ARBA" id="ARBA00022801"/>
    </source>
</evidence>
<evidence type="ECO:0000256" key="5">
    <source>
        <dbReference type="ARBA" id="ARBA00031248"/>
    </source>
</evidence>
<evidence type="ECO:0000256" key="1">
    <source>
        <dbReference type="ARBA" id="ARBA00003413"/>
    </source>
</evidence>
<evidence type="ECO:0000256" key="2">
    <source>
        <dbReference type="ARBA" id="ARBA00005419"/>
    </source>
</evidence>
<dbReference type="Pfam" id="PF00149">
    <property type="entry name" value="Metallophos"/>
    <property type="match status" value="1"/>
</dbReference>
<dbReference type="Proteomes" id="UP000068447">
    <property type="component" value="Chromosome"/>
</dbReference>
<comment type="function">
    <text evidence="1">Hydrolyzes diadenosine 5',5'''-P1,P4-tetraphosphate to yield ADP.</text>
</comment>
<accession>A0A0U2Z3J0</accession>
<dbReference type="NCBIfam" id="NF001204">
    <property type="entry name" value="PRK00166.1"/>
    <property type="match status" value="1"/>
</dbReference>
<feature type="domain" description="Calcineurin-like phosphoesterase" evidence="9">
    <location>
        <begin position="1"/>
        <end position="139"/>
    </location>
</feature>
<dbReference type="EMBL" id="CP013650">
    <property type="protein sequence ID" value="ALS97475.1"/>
    <property type="molecule type" value="Genomic_DNA"/>
</dbReference>
<protein>
    <recommendedName>
        <fullName evidence="3">bis(5'-nucleosyl)-tetraphosphatase (symmetrical)</fullName>
        <ecNumber evidence="3">3.6.1.41</ecNumber>
    </recommendedName>
    <alternativeName>
        <fullName evidence="6">Ap4A hydrolase</fullName>
    </alternativeName>
    <alternativeName>
        <fullName evidence="5">Diadenosine 5',5'''-P1,P4-tetraphosphate pyrophosphohydrolase</fullName>
    </alternativeName>
    <alternativeName>
        <fullName evidence="7">Diadenosine tetraphosphatase</fullName>
    </alternativeName>
</protein>
<gene>
    <name evidence="10" type="ORF">AT746_03760</name>
</gene>
<dbReference type="KEGG" id="lal:AT746_03760"/>
<organism evidence="10 11">
    <name type="scientific">Lacimicrobium alkaliphilum</name>
    <dbReference type="NCBI Taxonomy" id="1526571"/>
    <lineage>
        <taxon>Bacteria</taxon>
        <taxon>Pseudomonadati</taxon>
        <taxon>Pseudomonadota</taxon>
        <taxon>Gammaproteobacteria</taxon>
        <taxon>Alteromonadales</taxon>
        <taxon>Alteromonadaceae</taxon>
        <taxon>Lacimicrobium</taxon>
    </lineage>
</organism>
<dbReference type="STRING" id="1526571.AT746_03760"/>
<dbReference type="InterPro" id="IPR004617">
    <property type="entry name" value="ApaH"/>
</dbReference>
<evidence type="ECO:0000259" key="9">
    <source>
        <dbReference type="Pfam" id="PF00149"/>
    </source>
</evidence>
<evidence type="ECO:0000256" key="6">
    <source>
        <dbReference type="ARBA" id="ARBA00032248"/>
    </source>
</evidence>
<dbReference type="GO" id="GO:0008803">
    <property type="term" value="F:bis(5'-nucleosyl)-tetraphosphatase (symmetrical) activity"/>
    <property type="evidence" value="ECO:0007669"/>
    <property type="project" value="UniProtKB-EC"/>
</dbReference>
<dbReference type="Gene3D" id="3.60.21.10">
    <property type="match status" value="1"/>
</dbReference>
<comment type="similarity">
    <text evidence="2">Belongs to the Ap4A hydrolase family.</text>
</comment>
<dbReference type="SUPFAM" id="SSF56300">
    <property type="entry name" value="Metallo-dependent phosphatases"/>
    <property type="match status" value="1"/>
</dbReference>
<dbReference type="PANTHER" id="PTHR40942">
    <property type="match status" value="1"/>
</dbReference>
<evidence type="ECO:0000256" key="3">
    <source>
        <dbReference type="ARBA" id="ARBA00012506"/>
    </source>
</evidence>
<dbReference type="PANTHER" id="PTHR40942:SF4">
    <property type="entry name" value="CYTOCHROME C5"/>
    <property type="match status" value="1"/>
</dbReference>
<dbReference type="RefSeq" id="WP_062476633.1">
    <property type="nucleotide sequence ID" value="NZ_CP013650.1"/>
</dbReference>
<sequence>MRTFIIGDIQGCYSALRRLLDSVGFEPGKDKLWGAGDLIGRGPESLQTLRFFSSLGENANSVLGNHDLHFLAVHLGIKAPKTQDKFAPILKAEDRDALVHWLRQRPMTWMPDANTLLSHAGLYPDWTLAEAAAFGQEVERVLRSDDWQELLATMYTNDAKAWSQDLAGHERLVFIINALTRMRWVTTDHKLDLMSKSGLNNITTGLYPWFSHPDRRLREDQRVLFGHWAALEGNTGQHNCIALDTGYIWGGKLTAIEIESGRFYQTGSV</sequence>
<keyword evidence="11" id="KW-1185">Reference proteome</keyword>
<dbReference type="PIRSF" id="PIRSF000903">
    <property type="entry name" value="B5n-ttraPtase_sm"/>
    <property type="match status" value="1"/>
</dbReference>
<evidence type="ECO:0000313" key="11">
    <source>
        <dbReference type="Proteomes" id="UP000068447"/>
    </source>
</evidence>
<comment type="catalytic activity">
    <reaction evidence="8">
        <text>P(1),P(4)-bis(5'-adenosyl) tetraphosphate + H2O = 2 ADP + 2 H(+)</text>
        <dbReference type="Rhea" id="RHEA:24252"/>
        <dbReference type="ChEBI" id="CHEBI:15377"/>
        <dbReference type="ChEBI" id="CHEBI:15378"/>
        <dbReference type="ChEBI" id="CHEBI:58141"/>
        <dbReference type="ChEBI" id="CHEBI:456216"/>
        <dbReference type="EC" id="3.6.1.41"/>
    </reaction>
</comment>
<reference evidence="10 11" key="1">
    <citation type="submission" date="2015-12" db="EMBL/GenBank/DDBJ databases">
        <title>Complete genome of Lacimicrobium alkaliphilum KCTC 32984.</title>
        <authorList>
            <person name="Kim S.-G."/>
            <person name="Lee Y.-J."/>
        </authorList>
    </citation>
    <scope>NUCLEOTIDE SEQUENCE [LARGE SCALE GENOMIC DNA]</scope>
    <source>
        <strain evidence="10 11">YelD216</strain>
    </source>
</reference>
<proteinExistence type="inferred from homology"/>
<evidence type="ECO:0000256" key="8">
    <source>
        <dbReference type="ARBA" id="ARBA00049417"/>
    </source>
</evidence>
<name>A0A0U2Z3J0_9ALTE</name>
<keyword evidence="4" id="KW-0378">Hydrolase</keyword>
<dbReference type="CDD" id="cd07422">
    <property type="entry name" value="MPP_ApaH"/>
    <property type="match status" value="1"/>
</dbReference>
<dbReference type="InterPro" id="IPR004843">
    <property type="entry name" value="Calcineurin-like_PHP"/>
</dbReference>
<evidence type="ECO:0000256" key="7">
    <source>
        <dbReference type="ARBA" id="ARBA00033210"/>
    </source>
</evidence>
<dbReference type="EC" id="3.6.1.41" evidence="3"/>
<evidence type="ECO:0000313" key="10">
    <source>
        <dbReference type="EMBL" id="ALS97475.1"/>
    </source>
</evidence>
<dbReference type="InterPro" id="IPR029052">
    <property type="entry name" value="Metallo-depent_PP-like"/>
</dbReference>
<dbReference type="AlphaFoldDB" id="A0A0U2Z3J0"/>
<dbReference type="NCBIfam" id="TIGR00668">
    <property type="entry name" value="apaH"/>
    <property type="match status" value="1"/>
</dbReference>
<dbReference type="OrthoDB" id="9807890at2"/>